<accession>A0ABT6LZA1</accession>
<keyword evidence="3" id="KW-1185">Reference proteome</keyword>
<gene>
    <name evidence="2" type="ORF">M2283_008981</name>
</gene>
<dbReference type="Proteomes" id="UP001160499">
    <property type="component" value="Unassembled WGS sequence"/>
</dbReference>
<sequence>MPAQEGTRGVEQHQVADPWIRALPVLRHRGATAHDAAHLEHFGIGLADELARAVDRVRHRGQQRRLHRAEITDTDPSPKSVFHLRVAA</sequence>
<organism evidence="2 3">
    <name type="scientific">Streptomyces pseudovenezuelae</name>
    <dbReference type="NCBI Taxonomy" id="67350"/>
    <lineage>
        <taxon>Bacteria</taxon>
        <taxon>Bacillati</taxon>
        <taxon>Actinomycetota</taxon>
        <taxon>Actinomycetes</taxon>
        <taxon>Kitasatosporales</taxon>
        <taxon>Streptomycetaceae</taxon>
        <taxon>Streptomyces</taxon>
        <taxon>Streptomyces aurantiacus group</taxon>
    </lineage>
</organism>
<protein>
    <submittedName>
        <fullName evidence="2">Glutamate synthase domain-containing protein 1</fullName>
    </submittedName>
</protein>
<evidence type="ECO:0000313" key="2">
    <source>
        <dbReference type="EMBL" id="MDH6221634.1"/>
    </source>
</evidence>
<evidence type="ECO:0000256" key="1">
    <source>
        <dbReference type="SAM" id="MobiDB-lite"/>
    </source>
</evidence>
<reference evidence="2 3" key="1">
    <citation type="submission" date="2023-04" db="EMBL/GenBank/DDBJ databases">
        <title>Forest soil microbial communities from Buena Vista Peninsula, Colon Province, Panama.</title>
        <authorList>
            <person name="Bouskill N."/>
        </authorList>
    </citation>
    <scope>NUCLEOTIDE SEQUENCE [LARGE SCALE GENOMIC DNA]</scope>
    <source>
        <strain evidence="2 3">GGS1</strain>
    </source>
</reference>
<comment type="caution">
    <text evidence="2">The sequence shown here is derived from an EMBL/GenBank/DDBJ whole genome shotgun (WGS) entry which is preliminary data.</text>
</comment>
<proteinExistence type="predicted"/>
<evidence type="ECO:0000313" key="3">
    <source>
        <dbReference type="Proteomes" id="UP001160499"/>
    </source>
</evidence>
<name>A0ABT6LZA1_9ACTN</name>
<dbReference type="EMBL" id="JARXVH010000024">
    <property type="protein sequence ID" value="MDH6221634.1"/>
    <property type="molecule type" value="Genomic_DNA"/>
</dbReference>
<feature type="region of interest" description="Disordered" evidence="1">
    <location>
        <begin position="61"/>
        <end position="88"/>
    </location>
</feature>